<proteinExistence type="predicted"/>
<feature type="region of interest" description="Disordered" evidence="1">
    <location>
        <begin position="28"/>
        <end position="103"/>
    </location>
</feature>
<name>A0A8T0HKU0_CERPU</name>
<evidence type="ECO:0000313" key="2">
    <source>
        <dbReference type="EMBL" id="KAG0571373.1"/>
    </source>
</evidence>
<dbReference type="AlphaFoldDB" id="A0A8T0HKU0"/>
<organism evidence="2 3">
    <name type="scientific">Ceratodon purpureus</name>
    <name type="common">Fire moss</name>
    <name type="synonym">Dicranum purpureum</name>
    <dbReference type="NCBI Taxonomy" id="3225"/>
    <lineage>
        <taxon>Eukaryota</taxon>
        <taxon>Viridiplantae</taxon>
        <taxon>Streptophyta</taxon>
        <taxon>Embryophyta</taxon>
        <taxon>Bryophyta</taxon>
        <taxon>Bryophytina</taxon>
        <taxon>Bryopsida</taxon>
        <taxon>Dicranidae</taxon>
        <taxon>Pseudoditrichales</taxon>
        <taxon>Ditrichaceae</taxon>
        <taxon>Ceratodon</taxon>
    </lineage>
</organism>
<feature type="compositionally biased region" description="Basic and acidic residues" evidence="1">
    <location>
        <begin position="59"/>
        <end position="68"/>
    </location>
</feature>
<sequence>LRVWDRLTCQAPIVAAQALATKLVADLRQPLSRTSMQAASKNSRRGPPRPHQCGTSGERSSRSVDDSCHGTALAGAPPNSRQQLSNGISPHGHGRDVRSLLRR</sequence>
<dbReference type="EMBL" id="CM026426">
    <property type="protein sequence ID" value="KAG0571373.1"/>
    <property type="molecule type" value="Genomic_DNA"/>
</dbReference>
<comment type="caution">
    <text evidence="2">The sequence shown here is derived from an EMBL/GenBank/DDBJ whole genome shotgun (WGS) entry which is preliminary data.</text>
</comment>
<dbReference type="Proteomes" id="UP000822688">
    <property type="component" value="Chromosome V"/>
</dbReference>
<feature type="compositionally biased region" description="Polar residues" evidence="1">
    <location>
        <begin position="31"/>
        <end position="41"/>
    </location>
</feature>
<evidence type="ECO:0000256" key="1">
    <source>
        <dbReference type="SAM" id="MobiDB-lite"/>
    </source>
</evidence>
<feature type="compositionally biased region" description="Basic and acidic residues" evidence="1">
    <location>
        <begin position="93"/>
        <end position="103"/>
    </location>
</feature>
<reference evidence="2" key="1">
    <citation type="submission" date="2020-06" db="EMBL/GenBank/DDBJ databases">
        <title>WGS assembly of Ceratodon purpureus strain R40.</title>
        <authorList>
            <person name="Carey S.B."/>
            <person name="Jenkins J."/>
            <person name="Shu S."/>
            <person name="Lovell J.T."/>
            <person name="Sreedasyam A."/>
            <person name="Maumus F."/>
            <person name="Tiley G.P."/>
            <person name="Fernandez-Pozo N."/>
            <person name="Barry K."/>
            <person name="Chen C."/>
            <person name="Wang M."/>
            <person name="Lipzen A."/>
            <person name="Daum C."/>
            <person name="Saski C.A."/>
            <person name="Payton A.C."/>
            <person name="Mcbreen J.C."/>
            <person name="Conrad R.E."/>
            <person name="Kollar L.M."/>
            <person name="Olsson S."/>
            <person name="Huttunen S."/>
            <person name="Landis J.B."/>
            <person name="Wickett N.J."/>
            <person name="Johnson M.G."/>
            <person name="Rensing S.A."/>
            <person name="Grimwood J."/>
            <person name="Schmutz J."/>
            <person name="Mcdaniel S.F."/>
        </authorList>
    </citation>
    <scope>NUCLEOTIDE SEQUENCE</scope>
    <source>
        <strain evidence="2">R40</strain>
    </source>
</reference>
<accession>A0A8T0HKU0</accession>
<gene>
    <name evidence="2" type="ORF">KC19_VG006500</name>
</gene>
<evidence type="ECO:0000313" key="3">
    <source>
        <dbReference type="Proteomes" id="UP000822688"/>
    </source>
</evidence>
<protein>
    <submittedName>
        <fullName evidence="2">Uncharacterized protein</fullName>
    </submittedName>
</protein>
<feature type="non-terminal residue" evidence="2">
    <location>
        <position position="1"/>
    </location>
</feature>
<feature type="compositionally biased region" description="Polar residues" evidence="1">
    <location>
        <begin position="79"/>
        <end position="88"/>
    </location>
</feature>
<keyword evidence="3" id="KW-1185">Reference proteome</keyword>